<dbReference type="PROSITE" id="PS50179">
    <property type="entry name" value="VHS"/>
    <property type="match status" value="1"/>
</dbReference>
<dbReference type="InterPro" id="IPR002014">
    <property type="entry name" value="VHS_dom"/>
</dbReference>
<protein>
    <recommendedName>
        <fullName evidence="11">TOM1-like protein 2</fullName>
    </recommendedName>
</protein>
<dbReference type="GO" id="GO:0043328">
    <property type="term" value="P:protein transport to vacuole involved in ubiquitin-dependent protein catabolic process via the multivesicular body sorting pathway"/>
    <property type="evidence" value="ECO:0007669"/>
    <property type="project" value="InterPro"/>
</dbReference>
<feature type="domain" description="VHS" evidence="7">
    <location>
        <begin position="68"/>
        <end position="199"/>
    </location>
</feature>
<comment type="subcellular location">
    <subcellularLocation>
        <location evidence="1">Membrane</location>
        <topology evidence="1">Peripheral membrane protein</topology>
    </subcellularLocation>
</comment>
<comment type="similarity">
    <text evidence="2">Belongs to the TOM1 family.</text>
</comment>
<evidence type="ECO:0000259" key="8">
    <source>
        <dbReference type="PROSITE" id="PS50909"/>
    </source>
</evidence>
<evidence type="ECO:0000256" key="4">
    <source>
        <dbReference type="ARBA" id="ARBA00022927"/>
    </source>
</evidence>
<dbReference type="Proteomes" id="UP000886520">
    <property type="component" value="Chromosome 4"/>
</dbReference>
<evidence type="ECO:0000256" key="2">
    <source>
        <dbReference type="ARBA" id="ARBA00007708"/>
    </source>
</evidence>
<sequence length="351" mass="39039">MADNLREKLASLSGKLKVGGAEVSKKVSTSMVTAGDKMKELFRVPTPADKLIEELTSEDPLLPQAGLDWARIMELCDSIRSREISGQEVVKALKKRLMVKATNSTVSLDTYTCSRIQLLTLTLIESCVKNCEHLFVDVANERLLDEMVKIVDDPSTSIVARDKALKLIEAWGESAPELRNLPMFEETYKSLKSRGVKFPLRDSESLAPIFTPPQTVAPSEKVHKVRRTYRDIVGDTQDDLALPPTEELIHTAQNSLDLLSTVLTTSPQQEAFQDELAGTLVEQCHQSQFMIQRIVERLNGNEALLFEALNLNDELQKVIAKYEEMRASVVAENAPPTRSSTSLQAEDIKSA</sequence>
<evidence type="ECO:0000256" key="1">
    <source>
        <dbReference type="ARBA" id="ARBA00004170"/>
    </source>
</evidence>
<evidence type="ECO:0000256" key="5">
    <source>
        <dbReference type="ARBA" id="ARBA00023136"/>
    </source>
</evidence>
<feature type="region of interest" description="Disordered" evidence="6">
    <location>
        <begin position="331"/>
        <end position="351"/>
    </location>
</feature>
<dbReference type="Pfam" id="PF03127">
    <property type="entry name" value="GAT"/>
    <property type="match status" value="1"/>
</dbReference>
<reference evidence="9" key="1">
    <citation type="submission" date="2021-01" db="EMBL/GenBank/DDBJ databases">
        <title>Adiantum capillus-veneris genome.</title>
        <authorList>
            <person name="Fang Y."/>
            <person name="Liao Q."/>
        </authorList>
    </citation>
    <scope>NUCLEOTIDE SEQUENCE</scope>
    <source>
        <strain evidence="9">H3</strain>
        <tissue evidence="9">Leaf</tissue>
    </source>
</reference>
<evidence type="ECO:0000256" key="6">
    <source>
        <dbReference type="SAM" id="MobiDB-lite"/>
    </source>
</evidence>
<keyword evidence="5" id="KW-0472">Membrane</keyword>
<evidence type="ECO:0000259" key="7">
    <source>
        <dbReference type="PROSITE" id="PS50179"/>
    </source>
</evidence>
<dbReference type="InterPro" id="IPR014645">
    <property type="entry name" value="TOM1"/>
</dbReference>
<organism evidence="9 10">
    <name type="scientific">Adiantum capillus-veneris</name>
    <name type="common">Maidenhair fern</name>
    <dbReference type="NCBI Taxonomy" id="13818"/>
    <lineage>
        <taxon>Eukaryota</taxon>
        <taxon>Viridiplantae</taxon>
        <taxon>Streptophyta</taxon>
        <taxon>Embryophyta</taxon>
        <taxon>Tracheophyta</taxon>
        <taxon>Polypodiopsida</taxon>
        <taxon>Polypodiidae</taxon>
        <taxon>Polypodiales</taxon>
        <taxon>Pteridineae</taxon>
        <taxon>Pteridaceae</taxon>
        <taxon>Vittarioideae</taxon>
        <taxon>Adiantum</taxon>
    </lineage>
</organism>
<dbReference type="GO" id="GO:0035091">
    <property type="term" value="F:phosphatidylinositol binding"/>
    <property type="evidence" value="ECO:0007669"/>
    <property type="project" value="InterPro"/>
</dbReference>
<comment type="caution">
    <text evidence="9">The sequence shown here is derived from an EMBL/GenBank/DDBJ whole genome shotgun (WGS) entry which is preliminary data.</text>
</comment>
<dbReference type="GO" id="GO:0005737">
    <property type="term" value="C:cytoplasm"/>
    <property type="evidence" value="ECO:0007669"/>
    <property type="project" value="UniProtKB-ARBA"/>
</dbReference>
<dbReference type="OrthoDB" id="2018246at2759"/>
<dbReference type="InterPro" id="IPR038425">
    <property type="entry name" value="GAT_sf"/>
</dbReference>
<dbReference type="InterPro" id="IPR004152">
    <property type="entry name" value="GAT_dom"/>
</dbReference>
<proteinExistence type="inferred from homology"/>
<dbReference type="SUPFAM" id="SSF48464">
    <property type="entry name" value="ENTH/VHS domain"/>
    <property type="match status" value="1"/>
</dbReference>
<feature type="domain" description="GAT" evidence="8">
    <location>
        <begin position="240"/>
        <end position="327"/>
    </location>
</feature>
<dbReference type="InterPro" id="IPR044836">
    <property type="entry name" value="TOL_plant"/>
</dbReference>
<dbReference type="InterPro" id="IPR008942">
    <property type="entry name" value="ENTH_VHS"/>
</dbReference>
<keyword evidence="10" id="KW-1185">Reference proteome</keyword>
<evidence type="ECO:0000256" key="3">
    <source>
        <dbReference type="ARBA" id="ARBA00022448"/>
    </source>
</evidence>
<accession>A0A9D4V7J9</accession>
<dbReference type="PROSITE" id="PS50909">
    <property type="entry name" value="GAT"/>
    <property type="match status" value="1"/>
</dbReference>
<dbReference type="PANTHER" id="PTHR46646">
    <property type="entry name" value="TOM1-LIKE PROTEIN 1"/>
    <property type="match status" value="1"/>
</dbReference>
<name>A0A9D4V7J9_ADICA</name>
<evidence type="ECO:0000313" key="9">
    <source>
        <dbReference type="EMBL" id="KAI5080397.1"/>
    </source>
</evidence>
<dbReference type="SMART" id="SM00288">
    <property type="entry name" value="VHS"/>
    <property type="match status" value="1"/>
</dbReference>
<dbReference type="Gene3D" id="1.25.40.90">
    <property type="match status" value="1"/>
</dbReference>
<dbReference type="Pfam" id="PF00790">
    <property type="entry name" value="VHS"/>
    <property type="match status" value="1"/>
</dbReference>
<dbReference type="Gene3D" id="1.20.58.160">
    <property type="match status" value="1"/>
</dbReference>
<dbReference type="AlphaFoldDB" id="A0A9D4V7J9"/>
<dbReference type="CDD" id="cd03561">
    <property type="entry name" value="VHS"/>
    <property type="match status" value="1"/>
</dbReference>
<evidence type="ECO:0000313" key="10">
    <source>
        <dbReference type="Proteomes" id="UP000886520"/>
    </source>
</evidence>
<dbReference type="EMBL" id="JABFUD020000004">
    <property type="protein sequence ID" value="KAI5080397.1"/>
    <property type="molecule type" value="Genomic_DNA"/>
</dbReference>
<dbReference type="SUPFAM" id="SSF89009">
    <property type="entry name" value="GAT-like domain"/>
    <property type="match status" value="1"/>
</dbReference>
<keyword evidence="4" id="KW-0653">Protein transport</keyword>
<dbReference type="PIRSF" id="PIRSF036948">
    <property type="entry name" value="TOM1"/>
    <property type="match status" value="1"/>
</dbReference>
<dbReference type="GO" id="GO:0016020">
    <property type="term" value="C:membrane"/>
    <property type="evidence" value="ECO:0007669"/>
    <property type="project" value="UniProtKB-SubCell"/>
</dbReference>
<keyword evidence="3" id="KW-0813">Transport</keyword>
<evidence type="ECO:0008006" key="11">
    <source>
        <dbReference type="Google" id="ProtNLM"/>
    </source>
</evidence>
<dbReference type="PANTHER" id="PTHR46646:SF1">
    <property type="entry name" value="TOM1-LIKE PROTEIN 1"/>
    <property type="match status" value="1"/>
</dbReference>
<gene>
    <name evidence="9" type="ORF">GOP47_0003580</name>
</gene>
<dbReference type="GO" id="GO:0043130">
    <property type="term" value="F:ubiquitin binding"/>
    <property type="evidence" value="ECO:0007669"/>
    <property type="project" value="InterPro"/>
</dbReference>